<sequence length="217" mass="25178">MSKRMISDVYSVCWKLSPSGAAEPARTIRKARGRLSRLTSSQHNTAYYDPFQTEQVQQQQQQQQNNNNNNNNNNHYQRLEESAPKRQRSLTSVVFKHLAPVVVYGTALALSAYDFFLADLSLMRTERKKQPAMRGFGVDFAPFFDRTPEQESRKQLHDESLRRICLEKTRSMQVAPRLLSSDNNDWGYIDKNDYHVHFFSTGTPPPKPKRHHTLGRH</sequence>
<accession>A0A167N607</accession>
<dbReference type="InParanoid" id="A0A167N607"/>
<dbReference type="VEuPathDB" id="FungiDB:PHYBLDRAFT_144439"/>
<keyword evidence="2" id="KW-0472">Membrane</keyword>
<protein>
    <submittedName>
        <fullName evidence="3">Uncharacterized protein</fullName>
    </submittedName>
</protein>
<proteinExistence type="predicted"/>
<gene>
    <name evidence="3" type="ORF">PHYBLDRAFT_144439</name>
</gene>
<feature type="transmembrane region" description="Helical" evidence="2">
    <location>
        <begin position="101"/>
        <end position="123"/>
    </location>
</feature>
<dbReference type="GeneID" id="28992128"/>
<keyword evidence="2" id="KW-0812">Transmembrane</keyword>
<evidence type="ECO:0000313" key="4">
    <source>
        <dbReference type="Proteomes" id="UP000077315"/>
    </source>
</evidence>
<keyword evidence="2" id="KW-1133">Transmembrane helix</keyword>
<dbReference type="AlphaFoldDB" id="A0A167N607"/>
<dbReference type="OrthoDB" id="2280939at2759"/>
<keyword evidence="4" id="KW-1185">Reference proteome</keyword>
<evidence type="ECO:0000256" key="1">
    <source>
        <dbReference type="SAM" id="MobiDB-lite"/>
    </source>
</evidence>
<reference evidence="4" key="1">
    <citation type="submission" date="2015-06" db="EMBL/GenBank/DDBJ databases">
        <title>Expansion of signal transduction pathways in fungi by whole-genome duplication.</title>
        <authorList>
            <consortium name="DOE Joint Genome Institute"/>
            <person name="Corrochano L.M."/>
            <person name="Kuo A."/>
            <person name="Marcet-Houben M."/>
            <person name="Polaino S."/>
            <person name="Salamov A."/>
            <person name="Villalobos J.M."/>
            <person name="Alvarez M.I."/>
            <person name="Avalos J."/>
            <person name="Benito E.P."/>
            <person name="Benoit I."/>
            <person name="Burger G."/>
            <person name="Camino L.P."/>
            <person name="Canovas D."/>
            <person name="Cerda-Olmedo E."/>
            <person name="Cheng J.-F."/>
            <person name="Dominguez A."/>
            <person name="Elias M."/>
            <person name="Eslava A.P."/>
            <person name="Glaser F."/>
            <person name="Grimwood J."/>
            <person name="Gutierrez G."/>
            <person name="Heitman J."/>
            <person name="Henrissat B."/>
            <person name="Iturriaga E.A."/>
            <person name="Lang B.F."/>
            <person name="Lavin J.L."/>
            <person name="Lee S."/>
            <person name="Li W."/>
            <person name="Lindquist E."/>
            <person name="Lopez-Garcia S."/>
            <person name="Luque E.M."/>
            <person name="Marcos A.T."/>
            <person name="Martin J."/>
            <person name="McCluskey K."/>
            <person name="Medina H.R."/>
            <person name="Miralles-Duran A."/>
            <person name="Miyazaki A."/>
            <person name="Munoz-Torres E."/>
            <person name="Oguiza J.A."/>
            <person name="Ohm R."/>
            <person name="Olmedo M."/>
            <person name="Orejas M."/>
            <person name="Ortiz-Castellanos L."/>
            <person name="Pisabarro A.G."/>
            <person name="Rodriguez-Romero J."/>
            <person name="Ruiz-Herrera J."/>
            <person name="Ruiz-Vazquez R."/>
            <person name="Sanz C."/>
            <person name="Schackwitz W."/>
            <person name="Schmutz J."/>
            <person name="Shahriari M."/>
            <person name="Shelest E."/>
            <person name="Silva-Franco F."/>
            <person name="Soanes D."/>
            <person name="Syed K."/>
            <person name="Tagua V.G."/>
            <person name="Talbot N.J."/>
            <person name="Thon M."/>
            <person name="De vries R.P."/>
            <person name="Wiebenga A."/>
            <person name="Yadav J.S."/>
            <person name="Braun E.L."/>
            <person name="Baker S."/>
            <person name="Garre V."/>
            <person name="Horwitz B."/>
            <person name="Torres-Martinez S."/>
            <person name="Idnurm A."/>
            <person name="Herrera-Estrella A."/>
            <person name="Gabaldon T."/>
            <person name="Grigoriev I.V."/>
        </authorList>
    </citation>
    <scope>NUCLEOTIDE SEQUENCE [LARGE SCALE GENOMIC DNA]</scope>
    <source>
        <strain evidence="4">NRRL 1555(-)</strain>
    </source>
</reference>
<feature type="compositionally biased region" description="Low complexity" evidence="1">
    <location>
        <begin position="57"/>
        <end position="74"/>
    </location>
</feature>
<evidence type="ECO:0000313" key="3">
    <source>
        <dbReference type="EMBL" id="OAD75090.1"/>
    </source>
</evidence>
<feature type="region of interest" description="Disordered" evidence="1">
    <location>
        <begin position="52"/>
        <end position="83"/>
    </location>
</feature>
<organism evidence="3 4">
    <name type="scientific">Phycomyces blakesleeanus (strain ATCC 8743b / DSM 1359 / FGSC 10004 / NBRC 33097 / NRRL 1555)</name>
    <dbReference type="NCBI Taxonomy" id="763407"/>
    <lineage>
        <taxon>Eukaryota</taxon>
        <taxon>Fungi</taxon>
        <taxon>Fungi incertae sedis</taxon>
        <taxon>Mucoromycota</taxon>
        <taxon>Mucoromycotina</taxon>
        <taxon>Mucoromycetes</taxon>
        <taxon>Mucorales</taxon>
        <taxon>Phycomycetaceae</taxon>
        <taxon>Phycomyces</taxon>
    </lineage>
</organism>
<dbReference type="Proteomes" id="UP000077315">
    <property type="component" value="Unassembled WGS sequence"/>
</dbReference>
<dbReference type="RefSeq" id="XP_018293130.1">
    <property type="nucleotide sequence ID" value="XM_018431222.1"/>
</dbReference>
<dbReference type="EMBL" id="KV440978">
    <property type="protein sequence ID" value="OAD75090.1"/>
    <property type="molecule type" value="Genomic_DNA"/>
</dbReference>
<evidence type="ECO:0000256" key="2">
    <source>
        <dbReference type="SAM" id="Phobius"/>
    </source>
</evidence>
<name>A0A167N607_PHYB8</name>